<name>A0A9W6H8W0_9MICO</name>
<protein>
    <recommendedName>
        <fullName evidence="3">DUF1905 domain-containing protein</fullName>
    </recommendedName>
</protein>
<proteinExistence type="predicted"/>
<reference evidence="1" key="2">
    <citation type="submission" date="2023-01" db="EMBL/GenBank/DDBJ databases">
        <authorList>
            <person name="Sun Q."/>
            <person name="Evtushenko L."/>
        </authorList>
    </citation>
    <scope>NUCLEOTIDE SEQUENCE</scope>
    <source>
        <strain evidence="1">VKM Ac-1401</strain>
    </source>
</reference>
<dbReference type="Gene3D" id="2.40.30.100">
    <property type="entry name" value="AF2212/PG0164-like"/>
    <property type="match status" value="1"/>
</dbReference>
<reference evidence="1" key="1">
    <citation type="journal article" date="2014" name="Int. J. Syst. Evol. Microbiol.">
        <title>Complete genome sequence of Corynebacterium casei LMG S-19264T (=DSM 44701T), isolated from a smear-ripened cheese.</title>
        <authorList>
            <consortium name="US DOE Joint Genome Institute (JGI-PGF)"/>
            <person name="Walter F."/>
            <person name="Albersmeier A."/>
            <person name="Kalinowski J."/>
            <person name="Ruckert C."/>
        </authorList>
    </citation>
    <scope>NUCLEOTIDE SEQUENCE</scope>
    <source>
        <strain evidence="1">VKM Ac-1401</strain>
    </source>
</reference>
<dbReference type="Pfam" id="PF08922">
    <property type="entry name" value="DUF1905"/>
    <property type="match status" value="1"/>
</dbReference>
<evidence type="ECO:0000313" key="1">
    <source>
        <dbReference type="EMBL" id="GLJ75648.1"/>
    </source>
</evidence>
<dbReference type="SUPFAM" id="SSF141694">
    <property type="entry name" value="AF2212/PG0164-like"/>
    <property type="match status" value="1"/>
</dbReference>
<accession>A0A9W6H8W0</accession>
<evidence type="ECO:0000313" key="2">
    <source>
        <dbReference type="Proteomes" id="UP001142372"/>
    </source>
</evidence>
<keyword evidence="2" id="KW-1185">Reference proteome</keyword>
<dbReference type="Proteomes" id="UP001142372">
    <property type="component" value="Unassembled WGS sequence"/>
</dbReference>
<comment type="caution">
    <text evidence="1">The sequence shown here is derived from an EMBL/GenBank/DDBJ whole genome shotgun (WGS) entry which is preliminary data.</text>
</comment>
<sequence>MRVHATLEQHGKTATGIEIPGTVVDELGAGRRPPVLVTVNGYQYRSSIAWMGGRYLLGLSAEVRAGAGVAAGDELDVDLELDDAPREVEVPADLAEALNAAPDARSAFDALSYSNKRRLVMAIDAAKTDETRQRRVAKTVADLH</sequence>
<organism evidence="1 2">
    <name type="scientific">Leifsonia poae</name>
    <dbReference type="NCBI Taxonomy" id="110933"/>
    <lineage>
        <taxon>Bacteria</taxon>
        <taxon>Bacillati</taxon>
        <taxon>Actinomycetota</taxon>
        <taxon>Actinomycetes</taxon>
        <taxon>Micrococcales</taxon>
        <taxon>Microbacteriaceae</taxon>
        <taxon>Leifsonia</taxon>
    </lineage>
</organism>
<dbReference type="EMBL" id="BSEN01000005">
    <property type="protein sequence ID" value="GLJ75648.1"/>
    <property type="molecule type" value="Genomic_DNA"/>
</dbReference>
<dbReference type="Pfam" id="PF13376">
    <property type="entry name" value="OmdA"/>
    <property type="match status" value="1"/>
</dbReference>
<dbReference type="InterPro" id="IPR015018">
    <property type="entry name" value="DUF1905"/>
</dbReference>
<evidence type="ECO:0008006" key="3">
    <source>
        <dbReference type="Google" id="ProtNLM"/>
    </source>
</evidence>
<dbReference type="InterPro" id="IPR037079">
    <property type="entry name" value="AF2212/PG0164-like_sf"/>
</dbReference>
<gene>
    <name evidence="1" type="ORF">GCM10017584_12220</name>
</gene>
<dbReference type="AlphaFoldDB" id="A0A9W6H8W0"/>
<dbReference type="RefSeq" id="WP_271176331.1">
    <property type="nucleotide sequence ID" value="NZ_BAAAJO010000003.1"/>
</dbReference>